<accession>A0ABY9UBL6</accession>
<keyword evidence="3" id="KW-1185">Reference proteome</keyword>
<name>A0ABY9UBL6_STRVL</name>
<evidence type="ECO:0000313" key="3">
    <source>
        <dbReference type="Proteomes" id="UP001249394"/>
    </source>
</evidence>
<dbReference type="Proteomes" id="UP001249394">
    <property type="component" value="Chromosome"/>
</dbReference>
<dbReference type="EMBL" id="CP134213">
    <property type="protein sequence ID" value="WND20279.1"/>
    <property type="molecule type" value="Genomic_DNA"/>
</dbReference>
<proteinExistence type="predicted"/>
<organism evidence="2 3">
    <name type="scientific">Streptomyces violaceus</name>
    <name type="common">Streptomyces venezuelae</name>
    <dbReference type="NCBI Taxonomy" id="1936"/>
    <lineage>
        <taxon>Bacteria</taxon>
        <taxon>Bacillati</taxon>
        <taxon>Actinomycetota</taxon>
        <taxon>Actinomycetes</taxon>
        <taxon>Kitasatosporales</taxon>
        <taxon>Streptomycetaceae</taxon>
        <taxon>Streptomyces</taxon>
    </lineage>
</organism>
<evidence type="ECO:0000313" key="2">
    <source>
        <dbReference type="EMBL" id="WND20279.1"/>
    </source>
</evidence>
<evidence type="ECO:0000259" key="1">
    <source>
        <dbReference type="Pfam" id="PF04149"/>
    </source>
</evidence>
<dbReference type="InterPro" id="IPR007278">
    <property type="entry name" value="DUF397"/>
</dbReference>
<sequence>MTTTPLTWFKSSYSGNDGPDCVEVAISPTSHPTTIHIRDSKNRTGSRLAFTDGAWSGFLEFAAGR</sequence>
<feature type="domain" description="DUF397" evidence="1">
    <location>
        <begin position="6"/>
        <end position="61"/>
    </location>
</feature>
<protein>
    <submittedName>
        <fullName evidence="2">DUF397 domain-containing protein</fullName>
    </submittedName>
</protein>
<reference evidence="2 3" key="1">
    <citation type="submission" date="2023-09" db="EMBL/GenBank/DDBJ databases">
        <title>The genome sequence of Streptomyces anthocyanicus.</title>
        <authorList>
            <person name="Mo P."/>
        </authorList>
    </citation>
    <scope>NUCLEOTIDE SEQUENCE [LARGE SCALE GENOMIC DNA]</scope>
    <source>
        <strain evidence="2 3">JCM 4387</strain>
    </source>
</reference>
<gene>
    <name evidence="2" type="ORF">RI060_24360</name>
</gene>
<dbReference type="Pfam" id="PF04149">
    <property type="entry name" value="DUF397"/>
    <property type="match status" value="1"/>
</dbReference>